<dbReference type="Gene3D" id="3.30.420.10">
    <property type="entry name" value="Ribonuclease H-like superfamily/Ribonuclease H"/>
    <property type="match status" value="1"/>
</dbReference>
<dbReference type="SUPFAM" id="SSF53098">
    <property type="entry name" value="Ribonuclease H-like"/>
    <property type="match status" value="1"/>
</dbReference>
<evidence type="ECO:0000259" key="1">
    <source>
        <dbReference type="PROSITE" id="PS50994"/>
    </source>
</evidence>
<feature type="domain" description="Integrase catalytic" evidence="1">
    <location>
        <begin position="1"/>
        <end position="104"/>
    </location>
</feature>
<dbReference type="PROSITE" id="PS50994">
    <property type="entry name" value="INTEGRASE"/>
    <property type="match status" value="1"/>
</dbReference>
<comment type="caution">
    <text evidence="2">The sequence shown here is derived from an EMBL/GenBank/DDBJ whole genome shotgun (WGS) entry which is preliminary data.</text>
</comment>
<reference evidence="2 3" key="1">
    <citation type="submission" date="2023-02" db="EMBL/GenBank/DDBJ databases">
        <title>LHISI_Scaffold_Assembly.</title>
        <authorList>
            <person name="Stuart O.P."/>
            <person name="Cleave R."/>
            <person name="Magrath M.J.L."/>
            <person name="Mikheyev A.S."/>
        </authorList>
    </citation>
    <scope>NUCLEOTIDE SEQUENCE [LARGE SCALE GENOMIC DNA]</scope>
    <source>
        <strain evidence="2">Daus_M_001</strain>
        <tissue evidence="2">Leg muscle</tissue>
    </source>
</reference>
<proteinExistence type="predicted"/>
<name>A0ABQ9GYW0_9NEOP</name>
<dbReference type="EMBL" id="JARBHB010000008">
    <property type="protein sequence ID" value="KAJ8877210.1"/>
    <property type="molecule type" value="Genomic_DNA"/>
</dbReference>
<dbReference type="InterPro" id="IPR050951">
    <property type="entry name" value="Retrovirus_Pol_polyprotein"/>
</dbReference>
<dbReference type="InterPro" id="IPR001584">
    <property type="entry name" value="Integrase_cat-core"/>
</dbReference>
<dbReference type="InterPro" id="IPR012337">
    <property type="entry name" value="RNaseH-like_sf"/>
</dbReference>
<dbReference type="Proteomes" id="UP001159363">
    <property type="component" value="Chromosome 7"/>
</dbReference>
<gene>
    <name evidence="2" type="ORF">PR048_021664</name>
</gene>
<dbReference type="InterPro" id="IPR036397">
    <property type="entry name" value="RNaseH_sf"/>
</dbReference>
<sequence>MDVFIKFIKLYPIKTATAQVVTEKILNCYVLEVGHPKKIISDNGPQFRSDMKTLTSILGIELVFTAVYHPAGIPVERAMQELGRMYHWAVIVNDMEQLINSCWH</sequence>
<organism evidence="2 3">
    <name type="scientific">Dryococelus australis</name>
    <dbReference type="NCBI Taxonomy" id="614101"/>
    <lineage>
        <taxon>Eukaryota</taxon>
        <taxon>Metazoa</taxon>
        <taxon>Ecdysozoa</taxon>
        <taxon>Arthropoda</taxon>
        <taxon>Hexapoda</taxon>
        <taxon>Insecta</taxon>
        <taxon>Pterygota</taxon>
        <taxon>Neoptera</taxon>
        <taxon>Polyneoptera</taxon>
        <taxon>Phasmatodea</taxon>
        <taxon>Verophasmatodea</taxon>
        <taxon>Anareolatae</taxon>
        <taxon>Phasmatidae</taxon>
        <taxon>Eurycanthinae</taxon>
        <taxon>Dryococelus</taxon>
    </lineage>
</organism>
<dbReference type="PANTHER" id="PTHR37984">
    <property type="entry name" value="PROTEIN CBG26694"/>
    <property type="match status" value="1"/>
</dbReference>
<evidence type="ECO:0000313" key="2">
    <source>
        <dbReference type="EMBL" id="KAJ8877210.1"/>
    </source>
</evidence>
<accession>A0ABQ9GYW0</accession>
<keyword evidence="3" id="KW-1185">Reference proteome</keyword>
<dbReference type="PANTHER" id="PTHR37984:SF15">
    <property type="entry name" value="INTEGRASE CATALYTIC DOMAIN-CONTAINING PROTEIN"/>
    <property type="match status" value="1"/>
</dbReference>
<evidence type="ECO:0000313" key="3">
    <source>
        <dbReference type="Proteomes" id="UP001159363"/>
    </source>
</evidence>
<protein>
    <recommendedName>
        <fullName evidence="1">Integrase catalytic domain-containing protein</fullName>
    </recommendedName>
</protein>